<keyword evidence="1" id="KW-0812">Transmembrane</keyword>
<gene>
    <name evidence="2" type="ORF">MGR_3751</name>
</gene>
<dbReference type="Pfam" id="PF09955">
    <property type="entry name" value="DUF2189"/>
    <property type="match status" value="1"/>
</dbReference>
<dbReference type="RefSeq" id="WP_106001535.1">
    <property type="nucleotide sequence ID" value="NZ_CP027527.1"/>
</dbReference>
<keyword evidence="1" id="KW-1133">Transmembrane helix</keyword>
<feature type="transmembrane region" description="Helical" evidence="1">
    <location>
        <begin position="165"/>
        <end position="188"/>
    </location>
</feature>
<proteinExistence type="predicted"/>
<sequence length="265" mass="28371">MAQAPHPQSGSPLPFADRIHGVTITHVWRWLALGWADYRRSGWVSAAYGGVFAAGGIFITFGLAWLGWPYLITPMIGGFLLIGPLLALGLYAISRAHAQGRPIGLIQALLAWRANTFHIMTAGLVLMLVVMIWARLSIVLFAIFLPYQSMSVDSFLAQSLTPAGISFTLFMLVLGAGFAALVFVTCVVSLPMMLDQKVDIFSAALMSVLAVVRNPAPMALWAMIIVAVIGLGILPLFLGLVVALPVIGHASWHAYGDLIAPPPAN</sequence>
<reference evidence="2" key="1">
    <citation type="journal article" date="2007" name="J. Bacteriol.">
        <title>Comparative genome analysis of four magnetotactic bacteria reveals a complex set of group-specific genes implicated in magnetosome biomineralization and function.</title>
        <authorList>
            <person name="Richter M."/>
            <person name="Kube M."/>
            <person name="Bazylinski D.A."/>
            <person name="Lombardot T."/>
            <person name="Gloeckner F.O."/>
            <person name="Reinhardt R."/>
            <person name="Schueler D."/>
        </authorList>
    </citation>
    <scope>NUCLEOTIDE SEQUENCE</scope>
    <source>
        <strain evidence="2">MSR-1</strain>
    </source>
</reference>
<keyword evidence="1" id="KW-0472">Membrane</keyword>
<accession>A4TWF7</accession>
<feature type="transmembrane region" description="Helical" evidence="1">
    <location>
        <begin position="222"/>
        <end position="247"/>
    </location>
</feature>
<name>A4TWF7_9PROT</name>
<dbReference type="EMBL" id="CU459003">
    <property type="protein sequence ID" value="CAM74964.1"/>
    <property type="molecule type" value="Genomic_DNA"/>
</dbReference>
<evidence type="ECO:0000256" key="1">
    <source>
        <dbReference type="SAM" id="Phobius"/>
    </source>
</evidence>
<evidence type="ECO:0000313" key="2">
    <source>
        <dbReference type="EMBL" id="CAM74964.1"/>
    </source>
</evidence>
<protein>
    <submittedName>
        <fullName evidence="2">Integral membrane protein</fullName>
    </submittedName>
</protein>
<organism evidence="2">
    <name type="scientific">Magnetospirillum gryphiswaldense</name>
    <dbReference type="NCBI Taxonomy" id="55518"/>
    <lineage>
        <taxon>Bacteria</taxon>
        <taxon>Pseudomonadati</taxon>
        <taxon>Pseudomonadota</taxon>
        <taxon>Alphaproteobacteria</taxon>
        <taxon>Rhodospirillales</taxon>
        <taxon>Rhodospirillaceae</taxon>
        <taxon>Magnetospirillum</taxon>
    </lineage>
</organism>
<feature type="transmembrane region" description="Helical" evidence="1">
    <location>
        <begin position="122"/>
        <end position="145"/>
    </location>
</feature>
<dbReference type="InterPro" id="IPR018692">
    <property type="entry name" value="DUF2189"/>
</dbReference>
<dbReference type="AlphaFoldDB" id="A4TWF7"/>
<feature type="transmembrane region" description="Helical" evidence="1">
    <location>
        <begin position="46"/>
        <end position="66"/>
    </location>
</feature>
<feature type="transmembrane region" description="Helical" evidence="1">
    <location>
        <begin position="72"/>
        <end position="93"/>
    </location>
</feature>